<dbReference type="PANTHER" id="PTHR47990">
    <property type="entry name" value="2-OXOGLUTARATE (2OG) AND FE(II)-DEPENDENT OXYGENASE SUPERFAMILY PROTEIN-RELATED"/>
    <property type="match status" value="1"/>
</dbReference>
<dbReference type="EMBL" id="JBANQN010000001">
    <property type="protein sequence ID" value="KAK6803414.1"/>
    <property type="molecule type" value="Genomic_DNA"/>
</dbReference>
<evidence type="ECO:0000256" key="3">
    <source>
        <dbReference type="ARBA" id="ARBA00022723"/>
    </source>
</evidence>
<dbReference type="Proteomes" id="UP001371456">
    <property type="component" value="Unassembled WGS sequence"/>
</dbReference>
<dbReference type="Pfam" id="PF14226">
    <property type="entry name" value="DIOX_N"/>
    <property type="match status" value="1"/>
</dbReference>
<feature type="domain" description="Fe2OG dioxygenase" evidence="12">
    <location>
        <begin position="233"/>
        <end position="336"/>
    </location>
</feature>
<evidence type="ECO:0000256" key="5">
    <source>
        <dbReference type="ARBA" id="ARBA00022964"/>
    </source>
</evidence>
<keyword evidence="14" id="KW-1185">Reference proteome</keyword>
<sequence>MCKKIIFRPYIYSKKKTIYLSIYNICFFRQKSKIMATSTLEEAYKENPLSLQHILPIDFQSIQDVPNSHLWPKINDVQTSHNDKNPNVPIIDLLAPNVVELMGHACKTWGIFQVVNHGVSLELFDEVEYQARRLFALPAEQKVKVVRSTSGATGYGTARITPFFSKFMWHEGFTIMDSPLDHAKKLWPHDYHKFCDVMENYQKKMKVLSFQLCLFILNYLQPSQDQHSINSFEFAGALQLNSYPRCPNPNHALGLAPHTDSLFLTILHQTNNTKGLQILKKDHGWTSISPVSNDALIVNVGDLLHILSNGEFPSVYHRVLVDQTKHRFSLAYFFGPQVDSMISPLVSSKDNDGVVLKYRNVKVKEYLGLKAKHLEKVFSMIRF</sequence>
<dbReference type="GO" id="GO:0016707">
    <property type="term" value="F:gibberellin 3-beta-dioxygenase activity"/>
    <property type="evidence" value="ECO:0007669"/>
    <property type="project" value="UniProtKB-EC"/>
</dbReference>
<dbReference type="InterPro" id="IPR005123">
    <property type="entry name" value="Oxoglu/Fe-dep_dioxygenase_dom"/>
</dbReference>
<evidence type="ECO:0000256" key="1">
    <source>
        <dbReference type="ARBA" id="ARBA00001961"/>
    </source>
</evidence>
<dbReference type="PROSITE" id="PS51471">
    <property type="entry name" value="FE2OG_OXY"/>
    <property type="match status" value="1"/>
</dbReference>
<dbReference type="Gene3D" id="2.60.120.330">
    <property type="entry name" value="B-lactam Antibiotic, Isopenicillin N Synthase, Chain"/>
    <property type="match status" value="1"/>
</dbReference>
<dbReference type="Pfam" id="PF03171">
    <property type="entry name" value="2OG-FeII_Oxy"/>
    <property type="match status" value="1"/>
</dbReference>
<keyword evidence="3 11" id="KW-0479">Metal-binding</keyword>
<comment type="pathway">
    <text evidence="2">Hormone biosynthesis.</text>
</comment>
<reference evidence="13 14" key="1">
    <citation type="submission" date="2024-02" db="EMBL/GenBank/DDBJ databases">
        <title>de novo genome assembly of Solanum bulbocastanum strain 11H21.</title>
        <authorList>
            <person name="Hosaka A.J."/>
        </authorList>
    </citation>
    <scope>NUCLEOTIDE SEQUENCE [LARGE SCALE GENOMIC DNA]</scope>
    <source>
        <tissue evidence="13">Young leaves</tissue>
    </source>
</reference>
<keyword evidence="6 11" id="KW-0560">Oxidoreductase</keyword>
<dbReference type="InterPro" id="IPR026992">
    <property type="entry name" value="DIOX_N"/>
</dbReference>
<keyword evidence="5" id="KW-0223">Dioxygenase</keyword>
<dbReference type="GO" id="GO:0046872">
    <property type="term" value="F:metal ion binding"/>
    <property type="evidence" value="ECO:0007669"/>
    <property type="project" value="UniProtKB-KW"/>
</dbReference>
<keyword evidence="7 11" id="KW-0408">Iron</keyword>
<dbReference type="FunFam" id="2.60.120.330:FF:000013">
    <property type="entry name" value="Gibberellin 3-beta-dioxygenase 1"/>
    <property type="match status" value="1"/>
</dbReference>
<evidence type="ECO:0000259" key="12">
    <source>
        <dbReference type="PROSITE" id="PS51471"/>
    </source>
</evidence>
<comment type="similarity">
    <text evidence="9">Belongs to the iron/ascorbate-dependent oxidoreductase family. GA3OX subfamily.</text>
</comment>
<comment type="cofactor">
    <cofactor evidence="1">
        <name>L-ascorbate</name>
        <dbReference type="ChEBI" id="CHEBI:38290"/>
    </cofactor>
</comment>
<dbReference type="EC" id="1.14.11.15" evidence="10"/>
<dbReference type="GO" id="GO:0002238">
    <property type="term" value="P:response to molecule of fungal origin"/>
    <property type="evidence" value="ECO:0007669"/>
    <property type="project" value="UniProtKB-ARBA"/>
</dbReference>
<name>A0AAN8YPW3_SOLBU</name>
<dbReference type="SUPFAM" id="SSF51197">
    <property type="entry name" value="Clavaminate synthase-like"/>
    <property type="match status" value="1"/>
</dbReference>
<evidence type="ECO:0000256" key="11">
    <source>
        <dbReference type="RuleBase" id="RU003682"/>
    </source>
</evidence>
<evidence type="ECO:0000256" key="2">
    <source>
        <dbReference type="ARBA" id="ARBA00004972"/>
    </source>
</evidence>
<evidence type="ECO:0000256" key="10">
    <source>
        <dbReference type="ARBA" id="ARBA00066695"/>
    </source>
</evidence>
<evidence type="ECO:0000313" key="14">
    <source>
        <dbReference type="Proteomes" id="UP001371456"/>
    </source>
</evidence>
<evidence type="ECO:0000313" key="13">
    <source>
        <dbReference type="EMBL" id="KAK6803414.1"/>
    </source>
</evidence>
<evidence type="ECO:0000256" key="6">
    <source>
        <dbReference type="ARBA" id="ARBA00023002"/>
    </source>
</evidence>
<evidence type="ECO:0000256" key="8">
    <source>
        <dbReference type="ARBA" id="ARBA00037909"/>
    </source>
</evidence>
<evidence type="ECO:0000256" key="4">
    <source>
        <dbReference type="ARBA" id="ARBA00022896"/>
    </source>
</evidence>
<gene>
    <name evidence="13" type="ORF">RDI58_001198</name>
</gene>
<comment type="caution">
    <text evidence="13">The sequence shown here is derived from an EMBL/GenBank/DDBJ whole genome shotgun (WGS) entry which is preliminary data.</text>
</comment>
<accession>A0AAN8YPW3</accession>
<dbReference type="InterPro" id="IPR027443">
    <property type="entry name" value="IPNS-like_sf"/>
</dbReference>
<dbReference type="InterPro" id="IPR044861">
    <property type="entry name" value="IPNS-like_FE2OG_OXY"/>
</dbReference>
<keyword evidence="4" id="KW-0847">Vitamin C</keyword>
<comment type="pathway">
    <text evidence="8">Plant hormone biosynthesis; gibberellin biosynthesis.</text>
</comment>
<organism evidence="13 14">
    <name type="scientific">Solanum bulbocastanum</name>
    <name type="common">Wild potato</name>
    <dbReference type="NCBI Taxonomy" id="147425"/>
    <lineage>
        <taxon>Eukaryota</taxon>
        <taxon>Viridiplantae</taxon>
        <taxon>Streptophyta</taxon>
        <taxon>Embryophyta</taxon>
        <taxon>Tracheophyta</taxon>
        <taxon>Spermatophyta</taxon>
        <taxon>Magnoliopsida</taxon>
        <taxon>eudicotyledons</taxon>
        <taxon>Gunneridae</taxon>
        <taxon>Pentapetalae</taxon>
        <taxon>asterids</taxon>
        <taxon>lamiids</taxon>
        <taxon>Solanales</taxon>
        <taxon>Solanaceae</taxon>
        <taxon>Solanoideae</taxon>
        <taxon>Solaneae</taxon>
        <taxon>Solanum</taxon>
    </lineage>
</organism>
<dbReference type="AlphaFoldDB" id="A0AAN8YPW3"/>
<evidence type="ECO:0000256" key="9">
    <source>
        <dbReference type="ARBA" id="ARBA00061560"/>
    </source>
</evidence>
<dbReference type="GO" id="GO:0009805">
    <property type="term" value="P:coumarin biosynthetic process"/>
    <property type="evidence" value="ECO:0007669"/>
    <property type="project" value="UniProtKB-ARBA"/>
</dbReference>
<dbReference type="GO" id="GO:0009686">
    <property type="term" value="P:gibberellin biosynthetic process"/>
    <property type="evidence" value="ECO:0007669"/>
    <property type="project" value="UniProtKB-ARBA"/>
</dbReference>
<dbReference type="InterPro" id="IPR050231">
    <property type="entry name" value="Iron_ascorbate_oxido_reductase"/>
</dbReference>
<proteinExistence type="inferred from homology"/>
<dbReference type="GO" id="GO:0031418">
    <property type="term" value="F:L-ascorbic acid binding"/>
    <property type="evidence" value="ECO:0007669"/>
    <property type="project" value="UniProtKB-KW"/>
</dbReference>
<protein>
    <recommendedName>
        <fullName evidence="10">gibberellin 3beta-dioxygenase</fullName>
        <ecNumber evidence="10">1.14.11.15</ecNumber>
    </recommendedName>
</protein>
<evidence type="ECO:0000256" key="7">
    <source>
        <dbReference type="ARBA" id="ARBA00023004"/>
    </source>
</evidence>